<dbReference type="EMBL" id="CP075567">
    <property type="protein sequence ID" value="UFQ02434.1"/>
    <property type="molecule type" value="Genomic_DNA"/>
</dbReference>
<keyword evidence="3" id="KW-1185">Reference proteome</keyword>
<organism evidence="2 3">
    <name type="scientific">Pseudomonas fitomaticsae</name>
    <dbReference type="NCBI Taxonomy" id="2837969"/>
    <lineage>
        <taxon>Bacteria</taxon>
        <taxon>Pseudomonadati</taxon>
        <taxon>Pseudomonadota</taxon>
        <taxon>Gammaproteobacteria</taxon>
        <taxon>Pseudomonadales</taxon>
        <taxon>Pseudomonadaceae</taxon>
        <taxon>Pseudomonas</taxon>
    </lineage>
</organism>
<dbReference type="RefSeq" id="WP_230737133.1">
    <property type="nucleotide sequence ID" value="NZ_CP075567.1"/>
</dbReference>
<evidence type="ECO:0000313" key="2">
    <source>
        <dbReference type="EMBL" id="UFQ02434.1"/>
    </source>
</evidence>
<reference evidence="2 3" key="1">
    <citation type="journal article" date="2022" name="Int. J. Syst. Evol. Microbiol.">
        <title>Pseudomonas fitomaticsae sp. nov., isolated at Marimurtra Botanical Garden in Blanes, Catalonia, Spain.</title>
        <authorList>
            <person name="Atanasov K.E."/>
            <person name="Galbis D.M."/>
            <person name="Cornado D."/>
            <person name="Serpico A."/>
            <person name="Sanchez G."/>
            <person name="Bosch M."/>
            <person name="Ferrer A."/>
            <person name="Altabella T."/>
        </authorList>
    </citation>
    <scope>NUCLEOTIDE SEQUENCE [LARGE SCALE GENOMIC DNA]</scope>
    <source>
        <strain evidence="2 3">FIT81</strain>
    </source>
</reference>
<proteinExistence type="predicted"/>
<feature type="domain" description="DUF4123" evidence="1">
    <location>
        <begin position="28"/>
        <end position="148"/>
    </location>
</feature>
<dbReference type="Pfam" id="PF13503">
    <property type="entry name" value="DUF4123"/>
    <property type="match status" value="1"/>
</dbReference>
<sequence>MTQLRLNLYEWLSIELWPLGSRSNAPKVYALLDGARDPRIEPLVRTSYAEFSCLYSGELSPDLSAAAPYLLHLDPQQPYTRQLLEKSWGQSWGCIAVVPARVTLEDLRNHLRTLLRVKDPDGNWLVFRFYDPRVLRVYLPTCTTEERHTLFGPVVKFIAETGTGHSLISYMIDPAGGPATQVSTWPSADVVE</sequence>
<accession>A0ABY3QA26</accession>
<dbReference type="InterPro" id="IPR025391">
    <property type="entry name" value="DUF4123"/>
</dbReference>
<name>A0ABY3QA26_9PSED</name>
<gene>
    <name evidence="2" type="ORF">KJY40_12325</name>
</gene>
<evidence type="ECO:0000259" key="1">
    <source>
        <dbReference type="Pfam" id="PF13503"/>
    </source>
</evidence>
<dbReference type="Proteomes" id="UP001162907">
    <property type="component" value="Chromosome"/>
</dbReference>
<evidence type="ECO:0000313" key="3">
    <source>
        <dbReference type="Proteomes" id="UP001162907"/>
    </source>
</evidence>
<protein>
    <submittedName>
        <fullName evidence="2">DUF4123 domain-containing protein</fullName>
    </submittedName>
</protein>